<organism evidence="3 4">
    <name type="scientific">Rubripirellula tenax</name>
    <dbReference type="NCBI Taxonomy" id="2528015"/>
    <lineage>
        <taxon>Bacteria</taxon>
        <taxon>Pseudomonadati</taxon>
        <taxon>Planctomycetota</taxon>
        <taxon>Planctomycetia</taxon>
        <taxon>Pirellulales</taxon>
        <taxon>Pirellulaceae</taxon>
        <taxon>Rubripirellula</taxon>
    </lineage>
</organism>
<name>A0A5C6F2F0_9BACT</name>
<comment type="caution">
    <text evidence="3">The sequence shown here is derived from an EMBL/GenBank/DDBJ whole genome shotgun (WGS) entry which is preliminary data.</text>
</comment>
<dbReference type="InterPro" id="IPR053812">
    <property type="entry name" value="HTH_Sigma70_ECF-like"/>
</dbReference>
<evidence type="ECO:0000259" key="2">
    <source>
        <dbReference type="Pfam" id="PF07638"/>
    </source>
</evidence>
<evidence type="ECO:0000313" key="4">
    <source>
        <dbReference type="Proteomes" id="UP000318288"/>
    </source>
</evidence>
<gene>
    <name evidence="3" type="ORF">Poly51_34190</name>
</gene>
<dbReference type="AlphaFoldDB" id="A0A5C6F2F0"/>
<dbReference type="EMBL" id="SJPW01000004">
    <property type="protein sequence ID" value="TWU54700.1"/>
    <property type="molecule type" value="Genomic_DNA"/>
</dbReference>
<evidence type="ECO:0000313" key="3">
    <source>
        <dbReference type="EMBL" id="TWU54700.1"/>
    </source>
</evidence>
<protein>
    <recommendedName>
        <fullName evidence="2">RNA polymerase sigma-70 ECF-like HTH domain-containing protein</fullName>
    </recommendedName>
</protein>
<dbReference type="Proteomes" id="UP000318288">
    <property type="component" value="Unassembled WGS sequence"/>
</dbReference>
<proteinExistence type="predicted"/>
<keyword evidence="4" id="KW-1185">Reference proteome</keyword>
<feature type="region of interest" description="Disordered" evidence="1">
    <location>
        <begin position="1"/>
        <end position="22"/>
    </location>
</feature>
<sequence>MQRILVDNARKKKRLRHGGDRNQVRLSDTDIAQPASFDDMDLIALDEAPTCSPFSIAPWHDIYTL</sequence>
<reference evidence="3 4" key="1">
    <citation type="submission" date="2019-02" db="EMBL/GenBank/DDBJ databases">
        <title>Deep-cultivation of Planctomycetes and their phenomic and genomic characterization uncovers novel biology.</title>
        <authorList>
            <person name="Wiegand S."/>
            <person name="Jogler M."/>
            <person name="Boedeker C."/>
            <person name="Pinto D."/>
            <person name="Vollmers J."/>
            <person name="Rivas-Marin E."/>
            <person name="Kohn T."/>
            <person name="Peeters S.H."/>
            <person name="Heuer A."/>
            <person name="Rast P."/>
            <person name="Oberbeckmann S."/>
            <person name="Bunk B."/>
            <person name="Jeske O."/>
            <person name="Meyerdierks A."/>
            <person name="Storesund J.E."/>
            <person name="Kallscheuer N."/>
            <person name="Luecker S."/>
            <person name="Lage O.M."/>
            <person name="Pohl T."/>
            <person name="Merkel B.J."/>
            <person name="Hornburger P."/>
            <person name="Mueller R.-W."/>
            <person name="Bruemmer F."/>
            <person name="Labrenz M."/>
            <person name="Spormann A.M."/>
            <person name="Op Den Camp H."/>
            <person name="Overmann J."/>
            <person name="Amann R."/>
            <person name="Jetten M.S.M."/>
            <person name="Mascher T."/>
            <person name="Medema M.H."/>
            <person name="Devos D.P."/>
            <person name="Kaster A.-K."/>
            <person name="Ovreas L."/>
            <person name="Rohde M."/>
            <person name="Galperin M.Y."/>
            <person name="Jogler C."/>
        </authorList>
    </citation>
    <scope>NUCLEOTIDE SEQUENCE [LARGE SCALE GENOMIC DNA]</scope>
    <source>
        <strain evidence="3 4">Poly51</strain>
    </source>
</reference>
<dbReference type="Pfam" id="PF07638">
    <property type="entry name" value="Sigma70_ECF"/>
    <property type="match status" value="1"/>
</dbReference>
<feature type="domain" description="RNA polymerase sigma-70 ECF-like HTH" evidence="2">
    <location>
        <begin position="1"/>
        <end position="48"/>
    </location>
</feature>
<accession>A0A5C6F2F0</accession>
<evidence type="ECO:0000256" key="1">
    <source>
        <dbReference type="SAM" id="MobiDB-lite"/>
    </source>
</evidence>